<comment type="caution">
    <text evidence="1">The sequence shown here is derived from an EMBL/GenBank/DDBJ whole genome shotgun (WGS) entry which is preliminary data.</text>
</comment>
<dbReference type="EMBL" id="CADEAL010004070">
    <property type="protein sequence ID" value="CAB1450922.1"/>
    <property type="molecule type" value="Genomic_DNA"/>
</dbReference>
<sequence>MQDARRQSSRFWTAGLLAIPLHQPDGYRVVGLCPISVHKDFQPLLPSSPDLSIQGRLPISVETLKAMKWSFARSPFKTIFNHKGCGYNDTQKRKGEAAFGVDATNGKI</sequence>
<keyword evidence="2" id="KW-1185">Reference proteome</keyword>
<proteinExistence type="predicted"/>
<gene>
    <name evidence="1" type="ORF">PLEPLA_LOCUS38614</name>
</gene>
<evidence type="ECO:0000313" key="2">
    <source>
        <dbReference type="Proteomes" id="UP001153269"/>
    </source>
</evidence>
<dbReference type="Proteomes" id="UP001153269">
    <property type="component" value="Unassembled WGS sequence"/>
</dbReference>
<accession>A0A9N7VDY2</accession>
<name>A0A9N7VDY2_PLEPL</name>
<reference evidence="1" key="1">
    <citation type="submission" date="2020-03" db="EMBL/GenBank/DDBJ databases">
        <authorList>
            <person name="Weist P."/>
        </authorList>
    </citation>
    <scope>NUCLEOTIDE SEQUENCE</scope>
</reference>
<evidence type="ECO:0000313" key="1">
    <source>
        <dbReference type="EMBL" id="CAB1450922.1"/>
    </source>
</evidence>
<dbReference type="AlphaFoldDB" id="A0A9N7VDY2"/>
<organism evidence="1 2">
    <name type="scientific">Pleuronectes platessa</name>
    <name type="common">European plaice</name>
    <dbReference type="NCBI Taxonomy" id="8262"/>
    <lineage>
        <taxon>Eukaryota</taxon>
        <taxon>Metazoa</taxon>
        <taxon>Chordata</taxon>
        <taxon>Craniata</taxon>
        <taxon>Vertebrata</taxon>
        <taxon>Euteleostomi</taxon>
        <taxon>Actinopterygii</taxon>
        <taxon>Neopterygii</taxon>
        <taxon>Teleostei</taxon>
        <taxon>Neoteleostei</taxon>
        <taxon>Acanthomorphata</taxon>
        <taxon>Carangaria</taxon>
        <taxon>Pleuronectiformes</taxon>
        <taxon>Pleuronectoidei</taxon>
        <taxon>Pleuronectidae</taxon>
        <taxon>Pleuronectes</taxon>
    </lineage>
</organism>
<protein>
    <submittedName>
        <fullName evidence="1">Uncharacterized protein</fullName>
    </submittedName>
</protein>